<evidence type="ECO:0000256" key="3">
    <source>
        <dbReference type="ARBA" id="ARBA00023163"/>
    </source>
</evidence>
<dbReference type="PROSITE" id="PS51078">
    <property type="entry name" value="ICLR_ED"/>
    <property type="match status" value="1"/>
</dbReference>
<dbReference type="Pfam" id="PF09339">
    <property type="entry name" value="HTH_IclR"/>
    <property type="match status" value="1"/>
</dbReference>
<evidence type="ECO:0000256" key="2">
    <source>
        <dbReference type="ARBA" id="ARBA00023125"/>
    </source>
</evidence>
<feature type="domain" description="IclR-ED" evidence="5">
    <location>
        <begin position="71"/>
        <end position="252"/>
    </location>
</feature>
<dbReference type="InterPro" id="IPR036390">
    <property type="entry name" value="WH_DNA-bd_sf"/>
</dbReference>
<evidence type="ECO:0000313" key="6">
    <source>
        <dbReference type="EMBL" id="MFD1717413.1"/>
    </source>
</evidence>
<evidence type="ECO:0000313" key="7">
    <source>
        <dbReference type="Proteomes" id="UP001597277"/>
    </source>
</evidence>
<name>A0ABW4L1P3_9MICO</name>
<comment type="caution">
    <text evidence="6">The sequence shown here is derived from an EMBL/GenBank/DDBJ whole genome shotgun (WGS) entry which is preliminary data.</text>
</comment>
<dbReference type="InterPro" id="IPR014757">
    <property type="entry name" value="Tscrpt_reg_IclR_C"/>
</dbReference>
<dbReference type="Pfam" id="PF01614">
    <property type="entry name" value="IclR_C"/>
    <property type="match status" value="1"/>
</dbReference>
<gene>
    <name evidence="6" type="ORF">ACFSE6_06180</name>
</gene>
<dbReference type="InterPro" id="IPR005471">
    <property type="entry name" value="Tscrpt_reg_IclR_N"/>
</dbReference>
<dbReference type="RefSeq" id="WP_388003595.1">
    <property type="nucleotide sequence ID" value="NZ_JBHUEE010000002.1"/>
</dbReference>
<dbReference type="PANTHER" id="PTHR30136:SF35">
    <property type="entry name" value="HTH-TYPE TRANSCRIPTIONAL REGULATOR RV1719"/>
    <property type="match status" value="1"/>
</dbReference>
<evidence type="ECO:0000259" key="5">
    <source>
        <dbReference type="PROSITE" id="PS51078"/>
    </source>
</evidence>
<dbReference type="InterPro" id="IPR029016">
    <property type="entry name" value="GAF-like_dom_sf"/>
</dbReference>
<dbReference type="SUPFAM" id="SSF46785">
    <property type="entry name" value="Winged helix' DNA-binding domain"/>
    <property type="match status" value="1"/>
</dbReference>
<evidence type="ECO:0000256" key="1">
    <source>
        <dbReference type="ARBA" id="ARBA00023015"/>
    </source>
</evidence>
<keyword evidence="7" id="KW-1185">Reference proteome</keyword>
<reference evidence="7" key="1">
    <citation type="journal article" date="2019" name="Int. J. Syst. Evol. Microbiol.">
        <title>The Global Catalogue of Microorganisms (GCM) 10K type strain sequencing project: providing services to taxonomists for standard genome sequencing and annotation.</title>
        <authorList>
            <consortium name="The Broad Institute Genomics Platform"/>
            <consortium name="The Broad Institute Genome Sequencing Center for Infectious Disease"/>
            <person name="Wu L."/>
            <person name="Ma J."/>
        </authorList>
    </citation>
    <scope>NUCLEOTIDE SEQUENCE [LARGE SCALE GENOMIC DNA]</scope>
    <source>
        <strain evidence="7">JCM 17130</strain>
    </source>
</reference>
<feature type="domain" description="HTH iclR-type" evidence="4">
    <location>
        <begin position="9"/>
        <end position="70"/>
    </location>
</feature>
<dbReference type="Gene3D" id="3.30.450.40">
    <property type="match status" value="1"/>
</dbReference>
<dbReference type="EMBL" id="JBHUEE010000002">
    <property type="protein sequence ID" value="MFD1717413.1"/>
    <property type="molecule type" value="Genomic_DNA"/>
</dbReference>
<evidence type="ECO:0000259" key="4">
    <source>
        <dbReference type="PROSITE" id="PS51077"/>
    </source>
</evidence>
<dbReference type="PANTHER" id="PTHR30136">
    <property type="entry name" value="HELIX-TURN-HELIX TRANSCRIPTIONAL REGULATOR, ICLR FAMILY"/>
    <property type="match status" value="1"/>
</dbReference>
<dbReference type="SUPFAM" id="SSF55781">
    <property type="entry name" value="GAF domain-like"/>
    <property type="match status" value="1"/>
</dbReference>
<protein>
    <submittedName>
        <fullName evidence="6">IclR family transcriptional regulator</fullName>
    </submittedName>
</protein>
<organism evidence="6 7">
    <name type="scientific">Georgenia deserti</name>
    <dbReference type="NCBI Taxonomy" id="2093781"/>
    <lineage>
        <taxon>Bacteria</taxon>
        <taxon>Bacillati</taxon>
        <taxon>Actinomycetota</taxon>
        <taxon>Actinomycetes</taxon>
        <taxon>Micrococcales</taxon>
        <taxon>Bogoriellaceae</taxon>
        <taxon>Georgenia</taxon>
    </lineage>
</organism>
<dbReference type="InterPro" id="IPR050707">
    <property type="entry name" value="HTH_MetabolicPath_Reg"/>
</dbReference>
<keyword evidence="2" id="KW-0238">DNA-binding</keyword>
<dbReference type="Proteomes" id="UP001597277">
    <property type="component" value="Unassembled WGS sequence"/>
</dbReference>
<accession>A0ABW4L1P3</accession>
<dbReference type="PROSITE" id="PS51077">
    <property type="entry name" value="HTH_ICLR"/>
    <property type="match status" value="1"/>
</dbReference>
<sequence>MSDQARYRVESVDHALQLLLLLQGRRDLRVTTAASTLGIAPSTAHRLLTTLAARGFVTQDRVSKAYRIGPALIELGVRSTDSFDLREASEPHLKDLAGRIGETVNLLVLQGPSTRFVAGFESNQQVRTHVLTGTLLPAYATSGGKVLLAELPREKLRELYPDGLRKLTPRTRTFTELVDELALVLMRGYAVNDRESTDDLGAVAVPLKDHLGRTVAAVAMSAPSERLPLRQIREHVVALRECATRIRADLWRRHL</sequence>
<dbReference type="InterPro" id="IPR036388">
    <property type="entry name" value="WH-like_DNA-bd_sf"/>
</dbReference>
<dbReference type="Gene3D" id="1.10.10.10">
    <property type="entry name" value="Winged helix-like DNA-binding domain superfamily/Winged helix DNA-binding domain"/>
    <property type="match status" value="1"/>
</dbReference>
<dbReference type="SMART" id="SM00346">
    <property type="entry name" value="HTH_ICLR"/>
    <property type="match status" value="1"/>
</dbReference>
<keyword evidence="1" id="KW-0805">Transcription regulation</keyword>
<keyword evidence="3" id="KW-0804">Transcription</keyword>
<proteinExistence type="predicted"/>